<comment type="caution">
    <text evidence="1">The sequence shown here is derived from an EMBL/GenBank/DDBJ whole genome shotgun (WGS) entry which is preliminary data.</text>
</comment>
<protein>
    <submittedName>
        <fullName evidence="1">Uncharacterized protein</fullName>
    </submittedName>
</protein>
<evidence type="ECO:0000313" key="2">
    <source>
        <dbReference type="Proteomes" id="UP000814033"/>
    </source>
</evidence>
<accession>A0ACB8S0P7</accession>
<name>A0ACB8S0P7_9AGAM</name>
<dbReference type="EMBL" id="MU275873">
    <property type="protein sequence ID" value="KAI0049440.1"/>
    <property type="molecule type" value="Genomic_DNA"/>
</dbReference>
<reference evidence="1" key="1">
    <citation type="submission" date="2021-02" db="EMBL/GenBank/DDBJ databases">
        <authorList>
            <consortium name="DOE Joint Genome Institute"/>
            <person name="Ahrendt S."/>
            <person name="Looney B.P."/>
            <person name="Miyauchi S."/>
            <person name="Morin E."/>
            <person name="Drula E."/>
            <person name="Courty P.E."/>
            <person name="Chicoki N."/>
            <person name="Fauchery L."/>
            <person name="Kohler A."/>
            <person name="Kuo A."/>
            <person name="Labutti K."/>
            <person name="Pangilinan J."/>
            <person name="Lipzen A."/>
            <person name="Riley R."/>
            <person name="Andreopoulos W."/>
            <person name="He G."/>
            <person name="Johnson J."/>
            <person name="Barry K.W."/>
            <person name="Grigoriev I.V."/>
            <person name="Nagy L."/>
            <person name="Hibbett D."/>
            <person name="Henrissat B."/>
            <person name="Matheny P.B."/>
            <person name="Labbe J."/>
            <person name="Martin F."/>
        </authorList>
    </citation>
    <scope>NUCLEOTIDE SEQUENCE</scope>
    <source>
        <strain evidence="1">FP105234-sp</strain>
    </source>
</reference>
<proteinExistence type="predicted"/>
<sequence length="597" mass="66450">MLVRKIIESYERGVAEAKSTVVVSAPARSLRVPRAKRPSLRIVTEDDSEPAASVHVSPPPSSSRALLRAVQHRADVPDNSNVLSPKPATAILTPDTSHTFGYPNPTSIPSTLPSTLPRAHSTSASGPFQSRANTPCIPTSSETLKARRLERYEREEAALRISLQRTRPSPSAHALQVAQLELTTAMFDARARDTKARLEELRALLATPEESAKMESMAREDLLKRRWMDERWVVAAEQTQKAAEQTQNVLERNMDSLLATKENQSSNSSSTLRARKEANLAKFFARSPTTTSALPRRRRMIDEEPRRISHRDVEPYRLRTWPLDAYLRRPLNIGSLSFNLPVPVSPTTSSTPRRSPKRPSPIECPLPPVIELEVSPPTTTSAAFPGSRHTATATNRSSTASSLSSSEWPPSGYATIFCVVPRSHAEILADASPGFQLPDYVAGLLADFSHIKDDITLPLASDLTSKQLQQRQSMDSYESGVLVARPSADHYEYEPEPKSFRRSFRLSISGRAHSPNTHHLQAIREDSEGHSSPSRSIRHRPSLLRHRLHHSEERSSSTPTRPRTPPRPSHRLADAETPTKAMDRMRKRMSNLGRAHK</sequence>
<dbReference type="Proteomes" id="UP000814033">
    <property type="component" value="Unassembled WGS sequence"/>
</dbReference>
<gene>
    <name evidence="1" type="ORF">FA95DRAFT_873827</name>
</gene>
<organism evidence="1 2">
    <name type="scientific">Auriscalpium vulgare</name>
    <dbReference type="NCBI Taxonomy" id="40419"/>
    <lineage>
        <taxon>Eukaryota</taxon>
        <taxon>Fungi</taxon>
        <taxon>Dikarya</taxon>
        <taxon>Basidiomycota</taxon>
        <taxon>Agaricomycotina</taxon>
        <taxon>Agaricomycetes</taxon>
        <taxon>Russulales</taxon>
        <taxon>Auriscalpiaceae</taxon>
        <taxon>Auriscalpium</taxon>
    </lineage>
</organism>
<evidence type="ECO:0000313" key="1">
    <source>
        <dbReference type="EMBL" id="KAI0049440.1"/>
    </source>
</evidence>
<keyword evidence="2" id="KW-1185">Reference proteome</keyword>
<reference evidence="1" key="2">
    <citation type="journal article" date="2022" name="New Phytol.">
        <title>Evolutionary transition to the ectomycorrhizal habit in the genomes of a hyperdiverse lineage of mushroom-forming fungi.</title>
        <authorList>
            <person name="Looney B."/>
            <person name="Miyauchi S."/>
            <person name="Morin E."/>
            <person name="Drula E."/>
            <person name="Courty P.E."/>
            <person name="Kohler A."/>
            <person name="Kuo A."/>
            <person name="LaButti K."/>
            <person name="Pangilinan J."/>
            <person name="Lipzen A."/>
            <person name="Riley R."/>
            <person name="Andreopoulos W."/>
            <person name="He G."/>
            <person name="Johnson J."/>
            <person name="Nolan M."/>
            <person name="Tritt A."/>
            <person name="Barry K.W."/>
            <person name="Grigoriev I.V."/>
            <person name="Nagy L.G."/>
            <person name="Hibbett D."/>
            <person name="Henrissat B."/>
            <person name="Matheny P.B."/>
            <person name="Labbe J."/>
            <person name="Martin F.M."/>
        </authorList>
    </citation>
    <scope>NUCLEOTIDE SEQUENCE</scope>
    <source>
        <strain evidence="1">FP105234-sp</strain>
    </source>
</reference>